<evidence type="ECO:0000256" key="5">
    <source>
        <dbReference type="ARBA" id="ARBA00022822"/>
    </source>
</evidence>
<gene>
    <name evidence="8 10" type="primary">trpC</name>
    <name evidence="10" type="ORF">ASN18_0042</name>
</gene>
<evidence type="ECO:0000256" key="3">
    <source>
        <dbReference type="ARBA" id="ARBA00022605"/>
    </source>
</evidence>
<dbReference type="PANTHER" id="PTHR22854">
    <property type="entry name" value="TRYPTOPHAN BIOSYNTHESIS PROTEIN"/>
    <property type="match status" value="1"/>
</dbReference>
<name>A0ABR5SKX6_9BACT</name>
<dbReference type="EC" id="4.1.1.48" evidence="8"/>
<evidence type="ECO:0000259" key="9">
    <source>
        <dbReference type="Pfam" id="PF00218"/>
    </source>
</evidence>
<dbReference type="RefSeq" id="WP_085050581.1">
    <property type="nucleotide sequence ID" value="NZ_LNQR01000001.1"/>
</dbReference>
<evidence type="ECO:0000256" key="4">
    <source>
        <dbReference type="ARBA" id="ARBA00022793"/>
    </source>
</evidence>
<dbReference type="Proteomes" id="UP000060487">
    <property type="component" value="Unassembled WGS sequence"/>
</dbReference>
<dbReference type="InterPro" id="IPR013785">
    <property type="entry name" value="Aldolase_TIM"/>
</dbReference>
<dbReference type="InterPro" id="IPR013798">
    <property type="entry name" value="Indole-3-glycerol_P_synth_dom"/>
</dbReference>
<comment type="pathway">
    <text evidence="2 8">Amino-acid biosynthesis; L-tryptophan biosynthesis; L-tryptophan from chorismate: step 4/5.</text>
</comment>
<dbReference type="InterPro" id="IPR045186">
    <property type="entry name" value="Indole-3-glycerol_P_synth"/>
</dbReference>
<keyword evidence="5 8" id="KW-0822">Tryptophan biosynthesis</keyword>
<dbReference type="HAMAP" id="MF_00134_B">
    <property type="entry name" value="IGPS_B"/>
    <property type="match status" value="1"/>
</dbReference>
<dbReference type="GO" id="GO:0004425">
    <property type="term" value="F:indole-3-glycerol-phosphate synthase activity"/>
    <property type="evidence" value="ECO:0007669"/>
    <property type="project" value="UniProtKB-EC"/>
</dbReference>
<dbReference type="InterPro" id="IPR011060">
    <property type="entry name" value="RibuloseP-bd_barrel"/>
</dbReference>
<comment type="caution">
    <text evidence="10">The sequence shown here is derived from an EMBL/GenBank/DDBJ whole genome shotgun (WGS) entry which is preliminary data.</text>
</comment>
<evidence type="ECO:0000256" key="2">
    <source>
        <dbReference type="ARBA" id="ARBA00004696"/>
    </source>
</evidence>
<feature type="domain" description="Indole-3-glycerol phosphate synthase" evidence="9">
    <location>
        <begin position="4"/>
        <end position="256"/>
    </location>
</feature>
<comment type="catalytic activity">
    <reaction evidence="1 8">
        <text>1-(2-carboxyphenylamino)-1-deoxy-D-ribulose 5-phosphate + H(+) = (1S,2R)-1-C-(indol-3-yl)glycerol 3-phosphate + CO2 + H2O</text>
        <dbReference type="Rhea" id="RHEA:23476"/>
        <dbReference type="ChEBI" id="CHEBI:15377"/>
        <dbReference type="ChEBI" id="CHEBI:15378"/>
        <dbReference type="ChEBI" id="CHEBI:16526"/>
        <dbReference type="ChEBI" id="CHEBI:58613"/>
        <dbReference type="ChEBI" id="CHEBI:58866"/>
        <dbReference type="EC" id="4.1.1.48"/>
    </reaction>
</comment>
<evidence type="ECO:0000313" key="10">
    <source>
        <dbReference type="EMBL" id="KWT95114.1"/>
    </source>
</evidence>
<proteinExistence type="inferred from homology"/>
<comment type="similarity">
    <text evidence="8">Belongs to the TrpC family.</text>
</comment>
<evidence type="ECO:0000256" key="7">
    <source>
        <dbReference type="ARBA" id="ARBA00023239"/>
    </source>
</evidence>
<dbReference type="CDD" id="cd00331">
    <property type="entry name" value="IGPS"/>
    <property type="match status" value="1"/>
</dbReference>
<evidence type="ECO:0000313" key="11">
    <source>
        <dbReference type="Proteomes" id="UP000060487"/>
    </source>
</evidence>
<keyword evidence="6 8" id="KW-0057">Aromatic amino acid biosynthesis</keyword>
<evidence type="ECO:0000256" key="1">
    <source>
        <dbReference type="ARBA" id="ARBA00001633"/>
    </source>
</evidence>
<dbReference type="EMBL" id="LNQR01000001">
    <property type="protein sequence ID" value="KWT95114.1"/>
    <property type="molecule type" value="Genomic_DNA"/>
</dbReference>
<keyword evidence="11" id="KW-1185">Reference proteome</keyword>
<evidence type="ECO:0000256" key="8">
    <source>
        <dbReference type="HAMAP-Rule" id="MF_00134"/>
    </source>
</evidence>
<evidence type="ECO:0000256" key="6">
    <source>
        <dbReference type="ARBA" id="ARBA00023141"/>
    </source>
</evidence>
<dbReference type="NCBIfam" id="NF001377">
    <property type="entry name" value="PRK00278.2-4"/>
    <property type="match status" value="1"/>
</dbReference>
<accession>A0ABR5SKX6</accession>
<keyword evidence="3 8" id="KW-0028">Amino-acid biosynthesis</keyword>
<dbReference type="Gene3D" id="3.20.20.70">
    <property type="entry name" value="Aldolase class I"/>
    <property type="match status" value="1"/>
</dbReference>
<dbReference type="PANTHER" id="PTHR22854:SF2">
    <property type="entry name" value="INDOLE-3-GLYCEROL-PHOSPHATE SYNTHASE"/>
    <property type="match status" value="1"/>
</dbReference>
<keyword evidence="7 8" id="KW-0456">Lyase</keyword>
<dbReference type="Pfam" id="PF00218">
    <property type="entry name" value="IGPS"/>
    <property type="match status" value="1"/>
</dbReference>
<protein>
    <recommendedName>
        <fullName evidence="8">Indole-3-glycerol phosphate synthase</fullName>
        <shortName evidence="8">IGPS</shortName>
        <ecNumber evidence="8">4.1.1.48</ecNumber>
    </recommendedName>
</protein>
<dbReference type="SUPFAM" id="SSF51366">
    <property type="entry name" value="Ribulose-phoshate binding barrel"/>
    <property type="match status" value="1"/>
</dbReference>
<reference evidence="10 11" key="1">
    <citation type="submission" date="2015-11" db="EMBL/GenBank/DDBJ databases">
        <authorList>
            <person name="Lin W."/>
        </authorList>
    </citation>
    <scope>NUCLEOTIDE SEQUENCE [LARGE SCALE GENOMIC DNA]</scope>
    <source>
        <strain evidence="10 11">HCH-1</strain>
    </source>
</reference>
<sequence>MTILDKIIEKKTQRLIEQKNILSLTEIKKAVANISTAIDFESSVRRSTTEPIKLIAEIKHASPSEGIIRHNFNLKDIAHTYEQCRVNAVSILTEEDFFKGRLSYIEAAKEFLTCPVLRKDFIFDEYQIYESRLFKADAVLLIAAALTKEQAYRLMSIAAECSLHVLFEVHNRSELDMALSLDCKIIGINNRDLTNMTIDVNTTLTLIKEIPDTKIVVSESGIKSREQVKMLQDAGVDAILVGTSLMKSGDIAGQIHLLLQ</sequence>
<organism evidence="10 11">
    <name type="scientific">Candidatus Magnetominusculus xianensis</name>
    <dbReference type="NCBI Taxonomy" id="1748249"/>
    <lineage>
        <taxon>Bacteria</taxon>
        <taxon>Pseudomonadati</taxon>
        <taxon>Nitrospirota</taxon>
        <taxon>Nitrospiria</taxon>
        <taxon>Nitrospirales</taxon>
        <taxon>Nitrospiraceae</taxon>
        <taxon>Candidatus Magnetominusculus</taxon>
    </lineage>
</organism>
<keyword evidence="4 8" id="KW-0210">Decarboxylase</keyword>